<dbReference type="PROSITE" id="PS00141">
    <property type="entry name" value="ASP_PROTEASE"/>
    <property type="match status" value="1"/>
</dbReference>
<feature type="region of interest" description="Disordered" evidence="7">
    <location>
        <begin position="1"/>
        <end position="28"/>
    </location>
</feature>
<dbReference type="Proteomes" id="UP001558652">
    <property type="component" value="Unassembled WGS sequence"/>
</dbReference>
<dbReference type="PANTHER" id="PTHR37984">
    <property type="entry name" value="PROTEIN CBG26694"/>
    <property type="match status" value="1"/>
</dbReference>
<reference evidence="10 11" key="1">
    <citation type="submission" date="2024-07" db="EMBL/GenBank/DDBJ databases">
        <title>Chromosome-level genome assembly of the water stick insect Ranatra chinensis (Heteroptera: Nepidae).</title>
        <authorList>
            <person name="Liu X."/>
        </authorList>
    </citation>
    <scope>NUCLEOTIDE SEQUENCE [LARGE SCALE GENOMIC DNA]</scope>
    <source>
        <strain evidence="10">Cailab_2021Rc</strain>
        <tissue evidence="10">Muscle</tissue>
    </source>
</reference>
<dbReference type="GO" id="GO:0016787">
    <property type="term" value="F:hydrolase activity"/>
    <property type="evidence" value="ECO:0007669"/>
    <property type="project" value="UniProtKB-KW"/>
</dbReference>
<dbReference type="InterPro" id="IPR050951">
    <property type="entry name" value="Retrovirus_Pol_polyprotein"/>
</dbReference>
<dbReference type="AlphaFoldDB" id="A0ABD0YVF3"/>
<evidence type="ECO:0000256" key="2">
    <source>
        <dbReference type="ARBA" id="ARBA00022695"/>
    </source>
</evidence>
<dbReference type="SUPFAM" id="SSF50630">
    <property type="entry name" value="Acid proteases"/>
    <property type="match status" value="1"/>
</dbReference>
<dbReference type="Gene3D" id="2.40.70.10">
    <property type="entry name" value="Acid Proteases"/>
    <property type="match status" value="1"/>
</dbReference>
<evidence type="ECO:0000256" key="4">
    <source>
        <dbReference type="ARBA" id="ARBA00022759"/>
    </source>
</evidence>
<gene>
    <name evidence="10" type="ORF">AAG570_006902</name>
</gene>
<feature type="region of interest" description="Disordered" evidence="7">
    <location>
        <begin position="55"/>
        <end position="96"/>
    </location>
</feature>
<dbReference type="GO" id="GO:0008270">
    <property type="term" value="F:zinc ion binding"/>
    <property type="evidence" value="ECO:0007669"/>
    <property type="project" value="UniProtKB-KW"/>
</dbReference>
<keyword evidence="5" id="KW-0378">Hydrolase</keyword>
<organism evidence="10 11">
    <name type="scientific">Ranatra chinensis</name>
    <dbReference type="NCBI Taxonomy" id="642074"/>
    <lineage>
        <taxon>Eukaryota</taxon>
        <taxon>Metazoa</taxon>
        <taxon>Ecdysozoa</taxon>
        <taxon>Arthropoda</taxon>
        <taxon>Hexapoda</taxon>
        <taxon>Insecta</taxon>
        <taxon>Pterygota</taxon>
        <taxon>Neoptera</taxon>
        <taxon>Paraneoptera</taxon>
        <taxon>Hemiptera</taxon>
        <taxon>Heteroptera</taxon>
        <taxon>Panheteroptera</taxon>
        <taxon>Nepomorpha</taxon>
        <taxon>Nepidae</taxon>
        <taxon>Ranatrinae</taxon>
        <taxon>Ranatra</taxon>
    </lineage>
</organism>
<feature type="domain" description="Peptidase A2" evidence="9">
    <location>
        <begin position="217"/>
        <end position="236"/>
    </location>
</feature>
<feature type="compositionally biased region" description="Basic and acidic residues" evidence="7">
    <location>
        <begin position="55"/>
        <end position="73"/>
    </location>
</feature>
<feature type="region of interest" description="Disordered" evidence="7">
    <location>
        <begin position="479"/>
        <end position="503"/>
    </location>
</feature>
<dbReference type="InterPro" id="IPR001995">
    <property type="entry name" value="Peptidase_A2_cat"/>
</dbReference>
<keyword evidence="1" id="KW-0808">Transferase</keyword>
<feature type="domain" description="CCHC-type" evidence="8">
    <location>
        <begin position="106"/>
        <end position="120"/>
    </location>
</feature>
<dbReference type="PROSITE" id="PS50175">
    <property type="entry name" value="ASP_PROT_RETROV"/>
    <property type="match status" value="1"/>
</dbReference>
<dbReference type="SUPFAM" id="SSF57756">
    <property type="entry name" value="Retrovirus zinc finger-like domains"/>
    <property type="match status" value="1"/>
</dbReference>
<evidence type="ECO:0000256" key="3">
    <source>
        <dbReference type="ARBA" id="ARBA00022722"/>
    </source>
</evidence>
<keyword evidence="6" id="KW-0863">Zinc-finger</keyword>
<feature type="region of interest" description="Disordered" evidence="7">
    <location>
        <begin position="147"/>
        <end position="172"/>
    </location>
</feature>
<keyword evidence="6" id="KW-0479">Metal-binding</keyword>
<evidence type="ECO:0000256" key="7">
    <source>
        <dbReference type="SAM" id="MobiDB-lite"/>
    </source>
</evidence>
<name>A0ABD0YVF3_9HEMI</name>
<dbReference type="GO" id="GO:0004519">
    <property type="term" value="F:endonuclease activity"/>
    <property type="evidence" value="ECO:0007669"/>
    <property type="project" value="UniProtKB-KW"/>
</dbReference>
<keyword evidence="11" id="KW-1185">Reference proteome</keyword>
<comment type="caution">
    <text evidence="10">The sequence shown here is derived from an EMBL/GenBank/DDBJ whole genome shotgun (WGS) entry which is preliminary data.</text>
</comment>
<feature type="compositionally biased region" description="Basic and acidic residues" evidence="7">
    <location>
        <begin position="1"/>
        <end position="18"/>
    </location>
</feature>
<proteinExistence type="predicted"/>
<feature type="compositionally biased region" description="Basic and acidic residues" evidence="7">
    <location>
        <begin position="83"/>
        <end position="96"/>
    </location>
</feature>
<dbReference type="CDD" id="cd00303">
    <property type="entry name" value="retropepsin_like"/>
    <property type="match status" value="1"/>
</dbReference>
<evidence type="ECO:0000313" key="10">
    <source>
        <dbReference type="EMBL" id="KAL1139925.1"/>
    </source>
</evidence>
<evidence type="ECO:0000259" key="8">
    <source>
        <dbReference type="PROSITE" id="PS50158"/>
    </source>
</evidence>
<dbReference type="Pfam" id="PF00077">
    <property type="entry name" value="RVP"/>
    <property type="match status" value="1"/>
</dbReference>
<accession>A0ABD0YVF3</accession>
<dbReference type="InterPro" id="IPR036875">
    <property type="entry name" value="Znf_CCHC_sf"/>
</dbReference>
<dbReference type="InterPro" id="IPR021109">
    <property type="entry name" value="Peptidase_aspartic_dom_sf"/>
</dbReference>
<evidence type="ECO:0000259" key="9">
    <source>
        <dbReference type="PROSITE" id="PS50175"/>
    </source>
</evidence>
<keyword evidence="6" id="KW-0862">Zinc</keyword>
<sequence length="503" mass="56960">MEIGRRAQKEKEHLERFEQPPPIGKDTLEIDLAYRGRRKELKVSAINVACRTEEHTNARAERQPYSVHSDKDNGGQIASGKNRASEERPHSFQRQEETKGVKRTLCWNCRKIGHPYRQCPALNLPFCTRCGNPRAVKGLCQKCCENTQQGNGRKRSKISGHVSPPNCRPHTSQQEWKNWLQIVKARMTSDRVCGIFSHKGKNDPRPYLKVNILGHTFQGLLDSGATKTIIGQHAWETLNRFGLKAYDSGHRTISVADGRSCEILGCVDLPMLTTPIILGLDFWREMAIIPDLMRDSWEFHGEEEQAASVGSIGLDDHLTDEEAQQLDSVVKTFFFGQEERLGCTSLVEHKINTGDATPIKQRYYPVSPVVAKRIEEELDKMLAAGIKAYCRNRKAYDLRRREETLSVGDTVWKRTYAQSDATRHFSAKLAPRYQQARVARVISPRIYDLEDIEGSPLGRWHIKDLKLTQKGAGVEIQGNAPLEEGGQCNDPGKGIIQKKKKKQ</sequence>
<dbReference type="EMBL" id="JBFDAA010000002">
    <property type="protein sequence ID" value="KAL1139925.1"/>
    <property type="molecule type" value="Genomic_DNA"/>
</dbReference>
<evidence type="ECO:0008006" key="12">
    <source>
        <dbReference type="Google" id="ProtNLM"/>
    </source>
</evidence>
<evidence type="ECO:0000313" key="11">
    <source>
        <dbReference type="Proteomes" id="UP001558652"/>
    </source>
</evidence>
<evidence type="ECO:0000256" key="5">
    <source>
        <dbReference type="ARBA" id="ARBA00022801"/>
    </source>
</evidence>
<dbReference type="InterPro" id="IPR001878">
    <property type="entry name" value="Znf_CCHC"/>
</dbReference>
<dbReference type="InterPro" id="IPR001969">
    <property type="entry name" value="Aspartic_peptidase_AS"/>
</dbReference>
<keyword evidence="3" id="KW-0540">Nuclease</keyword>
<dbReference type="PROSITE" id="PS50158">
    <property type="entry name" value="ZF_CCHC"/>
    <property type="match status" value="1"/>
</dbReference>
<protein>
    <recommendedName>
        <fullName evidence="12">CCHC-type domain-containing protein</fullName>
    </recommendedName>
</protein>
<evidence type="ECO:0000256" key="6">
    <source>
        <dbReference type="PROSITE-ProRule" id="PRU00047"/>
    </source>
</evidence>
<evidence type="ECO:0000256" key="1">
    <source>
        <dbReference type="ARBA" id="ARBA00022679"/>
    </source>
</evidence>
<dbReference type="PANTHER" id="PTHR37984:SF5">
    <property type="entry name" value="PROTEIN NYNRIN-LIKE"/>
    <property type="match status" value="1"/>
</dbReference>
<keyword evidence="2" id="KW-0548">Nucleotidyltransferase</keyword>
<dbReference type="InterPro" id="IPR018061">
    <property type="entry name" value="Retropepsins"/>
</dbReference>
<keyword evidence="4" id="KW-0255">Endonuclease</keyword>
<dbReference type="GO" id="GO:0016779">
    <property type="term" value="F:nucleotidyltransferase activity"/>
    <property type="evidence" value="ECO:0007669"/>
    <property type="project" value="UniProtKB-KW"/>
</dbReference>